<dbReference type="AlphaFoldDB" id="M6CXD9"/>
<sequence>MSIEYSASIRLTSSQIQTIEDSILRNGNYTLFEPSSPNRFKLRNVKYLGINNGIPDVEIVQNHELIISFRVSDRDDREEFLSLVISALAQKGIHCVFEEI</sequence>
<protein>
    <submittedName>
        <fullName evidence="1">Uncharacterized protein</fullName>
    </submittedName>
</protein>
<accession>M6CXD9</accession>
<proteinExistence type="predicted"/>
<comment type="caution">
    <text evidence="1">The sequence shown here is derived from an EMBL/GenBank/DDBJ whole genome shotgun (WGS) entry which is preliminary data.</text>
</comment>
<evidence type="ECO:0000313" key="2">
    <source>
        <dbReference type="Proteomes" id="UP000011988"/>
    </source>
</evidence>
<evidence type="ECO:0000313" key="1">
    <source>
        <dbReference type="EMBL" id="EMJ93623.1"/>
    </source>
</evidence>
<dbReference type="Proteomes" id="UP000011988">
    <property type="component" value="Unassembled WGS sequence"/>
</dbReference>
<gene>
    <name evidence="1" type="ORF">LEP1GSC194_1755</name>
</gene>
<name>M6CXD9_9LEPT</name>
<organism evidence="1 2">
    <name type="scientific">Leptospira alstonii serovar Sichuan str. 79601</name>
    <dbReference type="NCBI Taxonomy" id="1218565"/>
    <lineage>
        <taxon>Bacteria</taxon>
        <taxon>Pseudomonadati</taxon>
        <taxon>Spirochaetota</taxon>
        <taxon>Spirochaetia</taxon>
        <taxon>Leptospirales</taxon>
        <taxon>Leptospiraceae</taxon>
        <taxon>Leptospira</taxon>
    </lineage>
</organism>
<dbReference type="EMBL" id="ANIK01000064">
    <property type="protein sequence ID" value="EMJ93623.1"/>
    <property type="molecule type" value="Genomic_DNA"/>
</dbReference>
<dbReference type="PATRIC" id="fig|1218565.3.peg.3004"/>
<reference evidence="1 2" key="1">
    <citation type="submission" date="2013-01" db="EMBL/GenBank/DDBJ databases">
        <authorList>
            <person name="Harkins D.M."/>
            <person name="Durkin A.S."/>
            <person name="Brinkac L.M."/>
            <person name="Haft D.H."/>
            <person name="Selengut J.D."/>
            <person name="Sanka R."/>
            <person name="DePew J."/>
            <person name="Purushe J."/>
            <person name="Galloway R.L."/>
            <person name="Vinetz J.M."/>
            <person name="Sutton G.G."/>
            <person name="Nierman W.C."/>
            <person name="Fouts D.E."/>
        </authorList>
    </citation>
    <scope>NUCLEOTIDE SEQUENCE [LARGE SCALE GENOMIC DNA]</scope>
    <source>
        <strain evidence="1 2">79601</strain>
    </source>
</reference>